<dbReference type="PANTHER" id="PTHR35342">
    <property type="entry name" value="TRICARBOXYLIC TRANSPORT PROTEIN"/>
    <property type="match status" value="1"/>
</dbReference>
<evidence type="ECO:0000313" key="3">
    <source>
        <dbReference type="EMBL" id="MET3794485.1"/>
    </source>
</evidence>
<feature type="transmembrane region" description="Helical" evidence="1">
    <location>
        <begin position="355"/>
        <end position="378"/>
    </location>
</feature>
<proteinExistence type="predicted"/>
<feature type="transmembrane region" description="Helical" evidence="1">
    <location>
        <begin position="110"/>
        <end position="136"/>
    </location>
</feature>
<feature type="transmembrane region" description="Helical" evidence="1">
    <location>
        <begin position="47"/>
        <end position="71"/>
    </location>
</feature>
<name>A0ABV2N6M9_9HYPH</name>
<organism evidence="3 4">
    <name type="scientific">Aquamicrobium terrae</name>
    <dbReference type="NCBI Taxonomy" id="1324945"/>
    <lineage>
        <taxon>Bacteria</taxon>
        <taxon>Pseudomonadati</taxon>
        <taxon>Pseudomonadota</taxon>
        <taxon>Alphaproteobacteria</taxon>
        <taxon>Hyphomicrobiales</taxon>
        <taxon>Phyllobacteriaceae</taxon>
        <taxon>Aquamicrobium</taxon>
    </lineage>
</organism>
<dbReference type="Pfam" id="PF01970">
    <property type="entry name" value="TctA"/>
    <property type="match status" value="1"/>
</dbReference>
<protein>
    <submittedName>
        <fullName evidence="3">Tricarboxylic transport membrane protein</fullName>
    </submittedName>
</protein>
<comment type="caution">
    <text evidence="3">The sequence shown here is derived from an EMBL/GenBank/DDBJ whole genome shotgun (WGS) entry which is preliminary data.</text>
</comment>
<feature type="transmembrane region" description="Helical" evidence="1">
    <location>
        <begin position="462"/>
        <end position="487"/>
    </location>
</feature>
<sequence length="501" mass="52491">METFLSLLSGFSVAFTLQNLGWSMIGVTLGTMIGVLPGLGPAATVALLMPLTVGLEPVSAFIMFAGIYYGAQYGGSTASILLNTPGEAGAMMTAIEGNAMARNGRGAQALATAAIGSFVAGTIATVGLTFTAPLLVDLSLKLTAPDYFSLMVLSLASVTALLGRSVGTGLLALFFGLFLGTIGLDPQTGQGRFTFGIVELLDGIDTVVVAVGLFAVGETLFTVANLDGAREKIHAIKGSIRLSRADWARSWKPWLRGTAIGFPIGAIPAGGSELPTILSYTLEKKLSKHKDEFGSGAIEGVAGPEAANNASAAGALAPLLALGLPTSTTAAVLLAAFQQYGLRPGPMLFDTNPNLVWGLIASLYIGNVLLLILNLPMVGVWVRLLMIPKPWLYGGILMLATLGTYTLNGNAFDVVLMWVLGFVGYLMRVMNVPIVPVILGLILGPLLEQQMRRSLAIGQGDWTVFVTHPISALLLVLAAVIVLMPIIRHLRGARRIPQHQS</sequence>
<dbReference type="RefSeq" id="WP_354199296.1">
    <property type="nucleotide sequence ID" value="NZ_JBEPML010000025.1"/>
</dbReference>
<reference evidence="3 4" key="1">
    <citation type="submission" date="2024-06" db="EMBL/GenBank/DDBJ databases">
        <title>Genomic Encyclopedia of Type Strains, Phase IV (KMG-IV): sequencing the most valuable type-strain genomes for metagenomic binning, comparative biology and taxonomic classification.</title>
        <authorList>
            <person name="Goeker M."/>
        </authorList>
    </citation>
    <scope>NUCLEOTIDE SEQUENCE [LARGE SCALE GENOMIC DNA]</scope>
    <source>
        <strain evidence="3 4">DSM 27865</strain>
    </source>
</reference>
<dbReference type="PANTHER" id="PTHR35342:SF5">
    <property type="entry name" value="TRICARBOXYLIC TRANSPORT PROTEIN"/>
    <property type="match status" value="1"/>
</dbReference>
<keyword evidence="1" id="KW-0812">Transmembrane</keyword>
<keyword evidence="4" id="KW-1185">Reference proteome</keyword>
<dbReference type="Proteomes" id="UP001549076">
    <property type="component" value="Unassembled WGS sequence"/>
</dbReference>
<evidence type="ECO:0000256" key="1">
    <source>
        <dbReference type="SAM" id="Phobius"/>
    </source>
</evidence>
<evidence type="ECO:0000259" key="2">
    <source>
        <dbReference type="Pfam" id="PF01970"/>
    </source>
</evidence>
<accession>A0ABV2N6M9</accession>
<evidence type="ECO:0000313" key="4">
    <source>
        <dbReference type="Proteomes" id="UP001549076"/>
    </source>
</evidence>
<feature type="transmembrane region" description="Helical" evidence="1">
    <location>
        <begin position="415"/>
        <end position="442"/>
    </location>
</feature>
<feature type="transmembrane region" description="Helical" evidence="1">
    <location>
        <begin position="148"/>
        <end position="181"/>
    </location>
</feature>
<feature type="domain" description="DUF112" evidence="2">
    <location>
        <begin position="20"/>
        <end position="439"/>
    </location>
</feature>
<dbReference type="EMBL" id="JBEPML010000025">
    <property type="protein sequence ID" value="MET3794485.1"/>
    <property type="molecule type" value="Genomic_DNA"/>
</dbReference>
<keyword evidence="1" id="KW-0472">Membrane</keyword>
<feature type="transmembrane region" description="Helical" evidence="1">
    <location>
        <begin position="315"/>
        <end position="335"/>
    </location>
</feature>
<feature type="transmembrane region" description="Helical" evidence="1">
    <location>
        <begin position="193"/>
        <end position="216"/>
    </location>
</feature>
<feature type="transmembrane region" description="Helical" evidence="1">
    <location>
        <begin position="390"/>
        <end position="408"/>
    </location>
</feature>
<keyword evidence="1" id="KW-1133">Transmembrane helix</keyword>
<dbReference type="InterPro" id="IPR002823">
    <property type="entry name" value="DUF112_TM"/>
</dbReference>
<gene>
    <name evidence="3" type="ORF">ABID37_004725</name>
</gene>